<name>A0AA90UWK0_9BACT</name>
<dbReference type="CDD" id="cd13120">
    <property type="entry name" value="BF2867_like_N"/>
    <property type="match status" value="1"/>
</dbReference>
<comment type="caution">
    <text evidence="2">The sequence shown here is derived from an EMBL/GenBank/DDBJ whole genome shotgun (WGS) entry which is preliminary data.</text>
</comment>
<sequence>MDIRQSRNSRGEHRLHIGFDSWQGDSSGRRNGSRAMEDRSDFQCRDRITTVMTTTMKTMKTIKYMGMALIMAALASCSSDDDFGTNWQNDPTAVRVSATVGGVFTRSNPVATTEEDLRNFKENDVITISTEGQKSVDYKFNGSTWEAEKSGEYLKWSSEPMTFTARYPKGSGDFIVPINQYVIDTIASADYMTAEKSYAKIPDSRKVDFRFERQMARVVITIAGFNNEFSGEDKVSEMWVTSKERIAKDGSAVTATSAIIPYSQDRYGKKGSIYYALVAPNTATNYEFIKLRVKTRSDLKDLTVKNPVPLEAGKSYNFNLTIGKDGVSLGTVSVEKWGHTDNISGGEAVIDPIDLSNETNLIIADDGYYVITTNGKTTENNITISGNATVQLKNAIISRKGYGINVKKGSPTIIVSGTENSVTSTHYTAINVNKGATLTIKGKNGTTDKLTAIGGSQASTPVSSSTAGAGIGSDDGGNIVIENVSIEATGGTGTQDGNPTSGGAGIGSSSAACCGDITISNAVITASGGNGAPGIGMGVGERASNPTMGEIHINFSTITATGGYLASAIGFPNTQYFNSRTTTLTGGIIHIEMSETSETFLGRLTCNLGNSSNVTIYKIGKGRTSDNISYQTPEGGKWLGVNLSEPAEEEGYIREQGNDDGFGKVSQ</sequence>
<dbReference type="AlphaFoldDB" id="A0AA90UWK0"/>
<accession>A0AA90UWK0</accession>
<evidence type="ECO:0000256" key="1">
    <source>
        <dbReference type="SAM" id="MobiDB-lite"/>
    </source>
</evidence>
<organism evidence="2 3">
    <name type="scientific">Segatella copri</name>
    <dbReference type="NCBI Taxonomy" id="165179"/>
    <lineage>
        <taxon>Bacteria</taxon>
        <taxon>Pseudomonadati</taxon>
        <taxon>Bacteroidota</taxon>
        <taxon>Bacteroidia</taxon>
        <taxon>Bacteroidales</taxon>
        <taxon>Prevotellaceae</taxon>
        <taxon>Segatella</taxon>
    </lineage>
</organism>
<protein>
    <submittedName>
        <fullName evidence="2">Fimbrillin family protein</fullName>
    </submittedName>
</protein>
<evidence type="ECO:0000313" key="2">
    <source>
        <dbReference type="EMBL" id="MQN82824.1"/>
    </source>
</evidence>
<dbReference type="Gene3D" id="2.60.40.2620">
    <property type="entry name" value="Fimbrillin-like"/>
    <property type="match status" value="1"/>
</dbReference>
<feature type="region of interest" description="Disordered" evidence="1">
    <location>
        <begin position="1"/>
        <end position="41"/>
    </location>
</feature>
<proteinExistence type="predicted"/>
<feature type="compositionally biased region" description="Basic and acidic residues" evidence="1">
    <location>
        <begin position="1"/>
        <end position="17"/>
    </location>
</feature>
<dbReference type="InterPro" id="IPR025049">
    <property type="entry name" value="Mfa-like_1"/>
</dbReference>
<dbReference type="Pfam" id="PF13149">
    <property type="entry name" value="Mfa_like_1"/>
    <property type="match status" value="1"/>
</dbReference>
<dbReference type="Proteomes" id="UP000421408">
    <property type="component" value="Unassembled WGS sequence"/>
</dbReference>
<gene>
    <name evidence="2" type="ORF">F7D74_02195</name>
</gene>
<dbReference type="InterPro" id="IPR042278">
    <property type="entry name" value="Mfa-like_1_N"/>
</dbReference>
<dbReference type="CDD" id="cd13121">
    <property type="entry name" value="BF2867_like_C"/>
    <property type="match status" value="1"/>
</dbReference>
<dbReference type="EMBL" id="VZCC01000008">
    <property type="protein sequence ID" value="MQN82824.1"/>
    <property type="molecule type" value="Genomic_DNA"/>
</dbReference>
<dbReference type="Gene3D" id="2.60.40.2630">
    <property type="match status" value="1"/>
</dbReference>
<reference evidence="3" key="1">
    <citation type="submission" date="2019-09" db="EMBL/GenBank/DDBJ databases">
        <title>Distinct polysaccharide growth profiles of human intestinal Prevotella copri isolates.</title>
        <authorList>
            <person name="Fehlner-Peach H."/>
            <person name="Magnabosco C."/>
            <person name="Raghavan V."/>
            <person name="Scher J.U."/>
            <person name="Tett A."/>
            <person name="Cox L.M."/>
            <person name="Gottsegen C."/>
            <person name="Watters A."/>
            <person name="Wiltshire- Gordon J.D."/>
            <person name="Segata N."/>
            <person name="Bonneau R."/>
            <person name="Littman D.R."/>
        </authorList>
    </citation>
    <scope>NUCLEOTIDE SEQUENCE [LARGE SCALE GENOMIC DNA]</scope>
    <source>
        <strain evidence="3">iAA108</strain>
    </source>
</reference>
<evidence type="ECO:0000313" key="3">
    <source>
        <dbReference type="Proteomes" id="UP000421408"/>
    </source>
</evidence>